<feature type="region of interest" description="Disordered" evidence="1">
    <location>
        <begin position="177"/>
        <end position="209"/>
    </location>
</feature>
<keyword evidence="2" id="KW-1185">Reference proteome</keyword>
<dbReference type="WBParaSite" id="jg373">
    <property type="protein sequence ID" value="jg373"/>
    <property type="gene ID" value="jg373"/>
</dbReference>
<reference evidence="3" key="1">
    <citation type="submission" date="2022-11" db="UniProtKB">
        <authorList>
            <consortium name="WormBaseParasite"/>
        </authorList>
    </citation>
    <scope>IDENTIFICATION</scope>
</reference>
<sequence length="209" mass="23325">MSSLSTKKLCVEGWKDRNFKGTLCIASIWMRGSAPVTSSLSDSNGLRDEQTPRFGHPFIMETDASAKAIAAILLQENPQHEIHRYCSSRRNVASTEDDIVLVAPELQQLQGNVAQLTNNEQSLSSPLQNNINSFFNTPSEDNKSNARSTQPITSTSTSEANESIEEVRHRLSQSRYQIPILRMMTPVPRHQHRPQDGIRSANGTHRGEN</sequence>
<evidence type="ECO:0000313" key="2">
    <source>
        <dbReference type="Proteomes" id="UP000887574"/>
    </source>
</evidence>
<feature type="compositionally biased region" description="Polar residues" evidence="1">
    <location>
        <begin position="134"/>
        <end position="161"/>
    </location>
</feature>
<accession>A0A915E8N9</accession>
<evidence type="ECO:0000256" key="1">
    <source>
        <dbReference type="SAM" id="MobiDB-lite"/>
    </source>
</evidence>
<protein>
    <submittedName>
        <fullName evidence="3">Reverse transcriptase/retrotransposon-derived protein RNase H-like domain-containing protein</fullName>
    </submittedName>
</protein>
<dbReference type="Proteomes" id="UP000887574">
    <property type="component" value="Unplaced"/>
</dbReference>
<proteinExistence type="predicted"/>
<dbReference type="AlphaFoldDB" id="A0A915E8N9"/>
<feature type="region of interest" description="Disordered" evidence="1">
    <location>
        <begin position="134"/>
        <end position="164"/>
    </location>
</feature>
<evidence type="ECO:0000313" key="3">
    <source>
        <dbReference type="WBParaSite" id="jg373"/>
    </source>
</evidence>
<organism evidence="2 3">
    <name type="scientific">Ditylenchus dipsaci</name>
    <dbReference type="NCBI Taxonomy" id="166011"/>
    <lineage>
        <taxon>Eukaryota</taxon>
        <taxon>Metazoa</taxon>
        <taxon>Ecdysozoa</taxon>
        <taxon>Nematoda</taxon>
        <taxon>Chromadorea</taxon>
        <taxon>Rhabditida</taxon>
        <taxon>Tylenchina</taxon>
        <taxon>Tylenchomorpha</taxon>
        <taxon>Sphaerularioidea</taxon>
        <taxon>Anguinidae</taxon>
        <taxon>Anguininae</taxon>
        <taxon>Ditylenchus</taxon>
    </lineage>
</organism>
<name>A0A915E8N9_9BILA</name>